<evidence type="ECO:0000313" key="1">
    <source>
        <dbReference type="EMBL" id="NSJ43116.1"/>
    </source>
</evidence>
<dbReference type="AlphaFoldDB" id="A0AAP9LW45"/>
<dbReference type="Proteomes" id="UP000719916">
    <property type="component" value="Unassembled WGS sequence"/>
</dbReference>
<reference evidence="1 4" key="2">
    <citation type="journal article" date="2020" name="Cell Host Microbe">
        <title>Functional and Genomic Variation between Human-Derived Isolates of Lachnospiraceae Reveals Inter- and Intra-Species Diversity.</title>
        <authorList>
            <person name="Sorbara M.T."/>
            <person name="Littmann E.R."/>
            <person name="Fontana E."/>
            <person name="Moody T.U."/>
            <person name="Kohout C.E."/>
            <person name="Gjonbalaj M."/>
            <person name="Eaton V."/>
            <person name="Seok R."/>
            <person name="Leiner I.M."/>
            <person name="Pamer E.G."/>
        </authorList>
    </citation>
    <scope>NUCLEOTIDE SEQUENCE [LARGE SCALE GENOMIC DNA]</scope>
    <source>
        <strain evidence="1 4">MSK.2.26</strain>
    </source>
</reference>
<proteinExistence type="predicted"/>
<sequence length="45" mass="5236">MHSNGTRLHRFLQEMNREALDGYDCMTTGWVARLVARETTIRQGL</sequence>
<accession>A0AAP9LW45</accession>
<evidence type="ECO:0000313" key="3">
    <source>
        <dbReference type="Proteomes" id="UP000501069"/>
    </source>
</evidence>
<dbReference type="EMBL" id="JAAISW010000006">
    <property type="protein sequence ID" value="NSJ43116.1"/>
    <property type="molecule type" value="Genomic_DNA"/>
</dbReference>
<organism evidence="2 3">
    <name type="scientific">Enterocloster clostridioformis</name>
    <dbReference type="NCBI Taxonomy" id="1531"/>
    <lineage>
        <taxon>Bacteria</taxon>
        <taxon>Bacillati</taxon>
        <taxon>Bacillota</taxon>
        <taxon>Clostridia</taxon>
        <taxon>Lachnospirales</taxon>
        <taxon>Lachnospiraceae</taxon>
        <taxon>Enterocloster</taxon>
    </lineage>
</organism>
<dbReference type="GeneID" id="57964597"/>
<gene>
    <name evidence="2" type="ORF">FOC47_25705</name>
    <name evidence="1" type="ORF">G5B26_05875</name>
</gene>
<evidence type="ECO:0000313" key="4">
    <source>
        <dbReference type="Proteomes" id="UP000719916"/>
    </source>
</evidence>
<protein>
    <submittedName>
        <fullName evidence="2">Uncharacterized protein</fullName>
    </submittedName>
</protein>
<dbReference type="RefSeq" id="WP_155418898.1">
    <property type="nucleotide sequence ID" value="NZ_BJLB01000001.1"/>
</dbReference>
<name>A0AAP9LW45_9FIRM</name>
<dbReference type="EMBL" id="CP050964">
    <property type="protein sequence ID" value="QIX89106.1"/>
    <property type="molecule type" value="Genomic_DNA"/>
</dbReference>
<evidence type="ECO:0000313" key="2">
    <source>
        <dbReference type="EMBL" id="QIX89106.1"/>
    </source>
</evidence>
<reference evidence="2 3" key="1">
    <citation type="submission" date="2019-11" db="EMBL/GenBank/DDBJ databases">
        <title>FDA dAtabase for Regulatory Grade micrObial Sequences (FDA-ARGOS): Supporting development and validation of Infectious Disease Dx tests.</title>
        <authorList>
            <person name="Turner S."/>
            <person name="Byrd R."/>
            <person name="Tallon L."/>
            <person name="Sadzewicz L."/>
            <person name="Vavikolanu K."/>
            <person name="Mehta A."/>
            <person name="Aluvathingal J."/>
            <person name="Nadendla S."/>
            <person name="Myers T."/>
            <person name="Yan Y."/>
            <person name="Sichtig H."/>
        </authorList>
    </citation>
    <scope>NUCLEOTIDE SEQUENCE [LARGE SCALE GENOMIC DNA]</scope>
    <source>
        <strain evidence="2 3">FDAARGOS_739</strain>
    </source>
</reference>
<reference evidence="1" key="3">
    <citation type="submission" date="2020-02" db="EMBL/GenBank/DDBJ databases">
        <authorList>
            <person name="Littmann E."/>
            <person name="Sorbara M."/>
        </authorList>
    </citation>
    <scope>NUCLEOTIDE SEQUENCE</scope>
    <source>
        <strain evidence="1">MSK.2.26</strain>
    </source>
</reference>
<dbReference type="Proteomes" id="UP000501069">
    <property type="component" value="Chromosome"/>
</dbReference>